<dbReference type="InterPro" id="IPR027458">
    <property type="entry name" value="STE2_TM1-TM2_sf"/>
</dbReference>
<keyword evidence="2" id="KW-0472">Membrane</keyword>
<feature type="compositionally biased region" description="Low complexity" evidence="1">
    <location>
        <begin position="344"/>
        <end position="354"/>
    </location>
</feature>
<dbReference type="EMBL" id="LAZP02000770">
    <property type="protein sequence ID" value="PFH55778.1"/>
    <property type="molecule type" value="Genomic_DNA"/>
</dbReference>
<feature type="transmembrane region" description="Helical" evidence="2">
    <location>
        <begin position="172"/>
        <end position="197"/>
    </location>
</feature>
<dbReference type="Pfam" id="PF02116">
    <property type="entry name" value="STE2"/>
    <property type="match status" value="1"/>
</dbReference>
<reference evidence="3 4" key="2">
    <citation type="journal article" date="2017" name="Sci. Rep.">
        <title>Ant-infecting Ophiocordyceps genomes reveal a high diversity of potential behavioral manipulation genes and a possible major role for enterotoxins.</title>
        <authorList>
            <person name="de Bekker C."/>
            <person name="Ohm R.A."/>
            <person name="Evans H.C."/>
            <person name="Brachmann A."/>
            <person name="Hughes D.P."/>
        </authorList>
    </citation>
    <scope>NUCLEOTIDE SEQUENCE [LARGE SCALE GENOMIC DNA]</scope>
    <source>
        <strain evidence="3 4">SC16a</strain>
    </source>
</reference>
<keyword evidence="4" id="KW-1185">Reference proteome</keyword>
<feature type="transmembrane region" description="Helical" evidence="2">
    <location>
        <begin position="95"/>
        <end position="121"/>
    </location>
</feature>
<accession>A0A2A9P368</accession>
<dbReference type="PANTHER" id="PTHR28009:SF1">
    <property type="entry name" value="PHEROMONE ALPHA FACTOR RECEPTOR"/>
    <property type="match status" value="1"/>
</dbReference>
<organism evidence="3 4">
    <name type="scientific">Ophiocordyceps unilateralis</name>
    <name type="common">Zombie-ant fungus</name>
    <name type="synonym">Torrubia unilateralis</name>
    <dbReference type="NCBI Taxonomy" id="268505"/>
    <lineage>
        <taxon>Eukaryota</taxon>
        <taxon>Fungi</taxon>
        <taxon>Dikarya</taxon>
        <taxon>Ascomycota</taxon>
        <taxon>Pezizomycotina</taxon>
        <taxon>Sordariomycetes</taxon>
        <taxon>Hypocreomycetidae</taxon>
        <taxon>Hypocreales</taxon>
        <taxon>Ophiocordycipitaceae</taxon>
        <taxon>Ophiocordyceps</taxon>
    </lineage>
</organism>
<evidence type="ECO:0008006" key="5">
    <source>
        <dbReference type="Google" id="ProtNLM"/>
    </source>
</evidence>
<dbReference type="Gene3D" id="1.10.287.920">
    <property type="entry name" value="Pheromone alpha factor receptor"/>
    <property type="match status" value="1"/>
</dbReference>
<dbReference type="AlphaFoldDB" id="A0A2A9P368"/>
<dbReference type="GO" id="GO:0000750">
    <property type="term" value="P:pheromone-dependent signal transduction involved in conjugation with cellular fusion"/>
    <property type="evidence" value="ECO:0007669"/>
    <property type="project" value="TreeGrafter"/>
</dbReference>
<feature type="transmembrane region" description="Helical" evidence="2">
    <location>
        <begin position="257"/>
        <end position="280"/>
    </location>
</feature>
<name>A0A2A9P368_OPHUN</name>
<dbReference type="GO" id="GO:0004932">
    <property type="term" value="F:mating-type factor pheromone receptor activity"/>
    <property type="evidence" value="ECO:0007669"/>
    <property type="project" value="InterPro"/>
</dbReference>
<evidence type="ECO:0000256" key="2">
    <source>
        <dbReference type="SAM" id="Phobius"/>
    </source>
</evidence>
<dbReference type="InterPro" id="IPR000366">
    <property type="entry name" value="GPCR_STE2"/>
</dbReference>
<feature type="transmembrane region" description="Helical" evidence="2">
    <location>
        <begin position="133"/>
        <end position="151"/>
    </location>
</feature>
<proteinExistence type="predicted"/>
<feature type="transmembrane region" description="Helical" evidence="2">
    <location>
        <begin position="217"/>
        <end position="237"/>
    </location>
</feature>
<feature type="region of interest" description="Disordered" evidence="1">
    <location>
        <begin position="344"/>
        <end position="364"/>
    </location>
</feature>
<protein>
    <recommendedName>
        <fullName evidence="5">Pheromone receptor</fullName>
    </recommendedName>
</protein>
<dbReference type="Proteomes" id="UP000037136">
    <property type="component" value="Unassembled WGS sequence"/>
</dbReference>
<keyword evidence="2" id="KW-0812">Transmembrane</keyword>
<dbReference type="GO" id="GO:0038038">
    <property type="term" value="C:G protein-coupled receptor homodimeric complex"/>
    <property type="evidence" value="ECO:0007669"/>
    <property type="project" value="TreeGrafter"/>
</dbReference>
<dbReference type="PANTHER" id="PTHR28009">
    <property type="entry name" value="PHEROMONE ALPHA FACTOR RECEPTOR"/>
    <property type="match status" value="1"/>
</dbReference>
<reference evidence="3 4" key="1">
    <citation type="journal article" date="2015" name="BMC Genomics">
        <title>Gene expression during zombie ant biting behavior reflects the complexity underlying fungal parasitic behavioral manipulation.</title>
        <authorList>
            <person name="de Bekker C."/>
            <person name="Ohm R.A."/>
            <person name="Loreto R.G."/>
            <person name="Sebastian A."/>
            <person name="Albert I."/>
            <person name="Merrow M."/>
            <person name="Brachmann A."/>
            <person name="Hughes D.P."/>
        </authorList>
    </citation>
    <scope>NUCLEOTIDE SEQUENCE [LARGE SCALE GENOMIC DNA]</scope>
    <source>
        <strain evidence="3 4">SC16a</strain>
    </source>
</reference>
<feature type="transmembrane region" description="Helical" evidence="2">
    <location>
        <begin position="62"/>
        <end position="83"/>
    </location>
</feature>
<evidence type="ECO:0000256" key="1">
    <source>
        <dbReference type="SAM" id="MobiDB-lite"/>
    </source>
</evidence>
<gene>
    <name evidence="3" type="ORF">XA68_17643</name>
</gene>
<keyword evidence="2" id="KW-1133">Transmembrane helix</keyword>
<comment type="caution">
    <text evidence="3">The sequence shown here is derived from an EMBL/GenBank/DDBJ whole genome shotgun (WGS) entry which is preliminary data.</text>
</comment>
<dbReference type="CDD" id="cd14939">
    <property type="entry name" value="7tmD_STE2"/>
    <property type="match status" value="1"/>
</dbReference>
<sequence>MGLAPPAGSSFLSEFPSKPEAGFEPADQILAFYARDGKRLIGVPMSVVDNFNDESISMAVNYGALVGACIVTLAALVVLTPLAKLRRPTAMMQMVALVICLVRGAFEISDFISPVIHFYVYWAGDYSGVPRGYIYKTLVGHFITMLANIAIEIILMNQAWTMVSLFPRTARMLLVVVSAIMALVAAGLRVTLTVSLVRADIVSASRASIKWIEQGALISSTVTIFWFCALFNAKLVLHLIANRGLLPSARKLSSMEILVMTNGLLMVIPVIFAGLEYGSFRNFEPALVTTTSVAVILPLGTLAAQRTNTPISGAGFDRPPNFSGSGSSAVKRIRAGLYHFRKQSVSSSSASPNSKCERSQAGLHAGTARVEDPYDLELRRIDSAGYPGIRIDQKLEQRYENV</sequence>
<evidence type="ECO:0000313" key="3">
    <source>
        <dbReference type="EMBL" id="PFH55778.1"/>
    </source>
</evidence>
<dbReference type="STRING" id="268505.A0A2A9P368"/>
<dbReference type="OrthoDB" id="5402633at2759"/>
<evidence type="ECO:0000313" key="4">
    <source>
        <dbReference type="Proteomes" id="UP000037136"/>
    </source>
</evidence>